<keyword evidence="1" id="KW-0472">Membrane</keyword>
<keyword evidence="1" id="KW-1133">Transmembrane helix</keyword>
<protein>
    <submittedName>
        <fullName evidence="2">Uncharacterized protein</fullName>
    </submittedName>
</protein>
<keyword evidence="1" id="KW-0812">Transmembrane</keyword>
<reference evidence="2" key="1">
    <citation type="submission" date="2020-02" db="EMBL/GenBank/DDBJ databases">
        <authorList>
            <person name="Meier V. D."/>
        </authorList>
    </citation>
    <scope>NUCLEOTIDE SEQUENCE</scope>
    <source>
        <strain evidence="2">AVDCRST_MAG40</strain>
    </source>
</reference>
<name>A0A6J4L2P5_9BACT</name>
<gene>
    <name evidence="2" type="ORF">AVDCRST_MAG40-1446</name>
</gene>
<accession>A0A6J4L2P5</accession>
<dbReference type="EMBL" id="CADCTX010000459">
    <property type="protein sequence ID" value="CAA9320672.1"/>
    <property type="molecule type" value="Genomic_DNA"/>
</dbReference>
<feature type="non-terminal residue" evidence="2">
    <location>
        <position position="147"/>
    </location>
</feature>
<feature type="transmembrane region" description="Helical" evidence="1">
    <location>
        <begin position="42"/>
        <end position="62"/>
    </location>
</feature>
<proteinExistence type="predicted"/>
<evidence type="ECO:0000256" key="1">
    <source>
        <dbReference type="SAM" id="Phobius"/>
    </source>
</evidence>
<dbReference type="AlphaFoldDB" id="A0A6J4L2P5"/>
<evidence type="ECO:0000313" key="2">
    <source>
        <dbReference type="EMBL" id="CAA9320672.1"/>
    </source>
</evidence>
<organism evidence="2">
    <name type="scientific">uncultured Gemmatimonadaceae bacterium</name>
    <dbReference type="NCBI Taxonomy" id="246130"/>
    <lineage>
        <taxon>Bacteria</taxon>
        <taxon>Pseudomonadati</taxon>
        <taxon>Gemmatimonadota</taxon>
        <taxon>Gemmatimonadia</taxon>
        <taxon>Gemmatimonadales</taxon>
        <taxon>Gemmatimonadaceae</taxon>
        <taxon>environmental samples</taxon>
    </lineage>
</organism>
<dbReference type="InterPro" id="IPR009293">
    <property type="entry name" value="UPF0478"/>
</dbReference>
<dbReference type="Pfam" id="PF06103">
    <property type="entry name" value="DUF948"/>
    <property type="match status" value="1"/>
</dbReference>
<sequence length="147" mass="16150">MTVPLDRVAAWALQQAAAFPDTVVMKQVPNARNWFDVLSSAASVVISIALIALAVGLIPAAWNFRKSYKKVNELLDRVYGDVNPIMRHASSVADNLNYVTTAVRQDVARLQASVAAANARLDEATRLTERRVRDFNALLEVVQAESE</sequence>